<evidence type="ECO:0000313" key="2">
    <source>
        <dbReference type="EMBL" id="KAH7138000.1"/>
    </source>
</evidence>
<sequence length="181" mass="20423">MARTIVGSAVVVRQKYYWPDVQMNIWFIIMLVTTTLILGVNAQFMSQQSTLGLGTPWILPYGVTVGCLGTIFIIIMIVLVMQRRLLPGTVFLLSFILLVLFITGVVGTAIQLFGGPNVNELCNRFVFNNSQEGLSVNTLAWLQQRNTCQCWQAVFAFWIIGSVFMIWMMVIASQVNQNQYE</sequence>
<organism evidence="2 3">
    <name type="scientific">Dendryphion nanum</name>
    <dbReference type="NCBI Taxonomy" id="256645"/>
    <lineage>
        <taxon>Eukaryota</taxon>
        <taxon>Fungi</taxon>
        <taxon>Dikarya</taxon>
        <taxon>Ascomycota</taxon>
        <taxon>Pezizomycotina</taxon>
        <taxon>Dothideomycetes</taxon>
        <taxon>Pleosporomycetidae</taxon>
        <taxon>Pleosporales</taxon>
        <taxon>Torulaceae</taxon>
        <taxon>Dendryphion</taxon>
    </lineage>
</organism>
<keyword evidence="3" id="KW-1185">Reference proteome</keyword>
<accession>A0A9P9EGV4</accession>
<gene>
    <name evidence="2" type="ORF">B0J11DRAFT_2326</name>
</gene>
<proteinExistence type="predicted"/>
<name>A0A9P9EGV4_9PLEO</name>
<feature type="transmembrane region" description="Helical" evidence="1">
    <location>
        <begin position="151"/>
        <end position="172"/>
    </location>
</feature>
<dbReference type="EMBL" id="JAGMWT010000001">
    <property type="protein sequence ID" value="KAH7138000.1"/>
    <property type="molecule type" value="Genomic_DNA"/>
</dbReference>
<feature type="transmembrane region" description="Helical" evidence="1">
    <location>
        <begin position="57"/>
        <end position="79"/>
    </location>
</feature>
<evidence type="ECO:0000313" key="3">
    <source>
        <dbReference type="Proteomes" id="UP000700596"/>
    </source>
</evidence>
<dbReference type="Proteomes" id="UP000700596">
    <property type="component" value="Unassembled WGS sequence"/>
</dbReference>
<evidence type="ECO:0008006" key="4">
    <source>
        <dbReference type="Google" id="ProtNLM"/>
    </source>
</evidence>
<dbReference type="OrthoDB" id="3930290at2759"/>
<dbReference type="AlphaFoldDB" id="A0A9P9EGV4"/>
<feature type="transmembrane region" description="Helical" evidence="1">
    <location>
        <begin position="23"/>
        <end position="45"/>
    </location>
</feature>
<evidence type="ECO:0000256" key="1">
    <source>
        <dbReference type="SAM" id="Phobius"/>
    </source>
</evidence>
<comment type="caution">
    <text evidence="2">The sequence shown here is derived from an EMBL/GenBank/DDBJ whole genome shotgun (WGS) entry which is preliminary data.</text>
</comment>
<keyword evidence="1" id="KW-1133">Transmembrane helix</keyword>
<feature type="transmembrane region" description="Helical" evidence="1">
    <location>
        <begin position="91"/>
        <end position="113"/>
    </location>
</feature>
<keyword evidence="1" id="KW-0812">Transmembrane</keyword>
<keyword evidence="1" id="KW-0472">Membrane</keyword>
<reference evidence="2" key="1">
    <citation type="journal article" date="2021" name="Nat. Commun.">
        <title>Genetic determinants of endophytism in the Arabidopsis root mycobiome.</title>
        <authorList>
            <person name="Mesny F."/>
            <person name="Miyauchi S."/>
            <person name="Thiergart T."/>
            <person name="Pickel B."/>
            <person name="Atanasova L."/>
            <person name="Karlsson M."/>
            <person name="Huettel B."/>
            <person name="Barry K.W."/>
            <person name="Haridas S."/>
            <person name="Chen C."/>
            <person name="Bauer D."/>
            <person name="Andreopoulos W."/>
            <person name="Pangilinan J."/>
            <person name="LaButti K."/>
            <person name="Riley R."/>
            <person name="Lipzen A."/>
            <person name="Clum A."/>
            <person name="Drula E."/>
            <person name="Henrissat B."/>
            <person name="Kohler A."/>
            <person name="Grigoriev I.V."/>
            <person name="Martin F.M."/>
            <person name="Hacquard S."/>
        </authorList>
    </citation>
    <scope>NUCLEOTIDE SEQUENCE</scope>
    <source>
        <strain evidence="2">MPI-CAGE-CH-0243</strain>
    </source>
</reference>
<protein>
    <recommendedName>
        <fullName evidence="4">Arginase-like protein</fullName>
    </recommendedName>
</protein>